<evidence type="ECO:0000256" key="2">
    <source>
        <dbReference type="SAM" id="MobiDB-lite"/>
    </source>
</evidence>
<name>A0A2D3VEU9_9PEZI</name>
<organism evidence="3 4">
    <name type="scientific">Ramularia collo-cygni</name>
    <dbReference type="NCBI Taxonomy" id="112498"/>
    <lineage>
        <taxon>Eukaryota</taxon>
        <taxon>Fungi</taxon>
        <taxon>Dikarya</taxon>
        <taxon>Ascomycota</taxon>
        <taxon>Pezizomycotina</taxon>
        <taxon>Dothideomycetes</taxon>
        <taxon>Dothideomycetidae</taxon>
        <taxon>Mycosphaerellales</taxon>
        <taxon>Mycosphaerellaceae</taxon>
        <taxon>Ramularia</taxon>
    </lineage>
</organism>
<dbReference type="RefSeq" id="XP_023626033.1">
    <property type="nucleotide sequence ID" value="XM_023770265.1"/>
</dbReference>
<feature type="compositionally biased region" description="Polar residues" evidence="2">
    <location>
        <begin position="347"/>
        <end position="362"/>
    </location>
</feature>
<feature type="compositionally biased region" description="Low complexity" evidence="2">
    <location>
        <begin position="272"/>
        <end position="302"/>
    </location>
</feature>
<dbReference type="EMBL" id="FJUY01000007">
    <property type="protein sequence ID" value="CZT19143.1"/>
    <property type="molecule type" value="Genomic_DNA"/>
</dbReference>
<sequence length="388" mass="42842">MSHIAEACEEVLQAEIREGHVAAKPLQEKHSRLKREQEELDCYKSDLQRELKENPEPVDYFRRHAARKRKQRFGQGESILFAKLREDIAALRARVKGEFDDEVRVFLQTSGDDANPKRRRLADIDDAIERVVIEKNMVQKEIQSLFPVPKGGWELANPNNTTRAGTNASLDTSRPLQSAAPRPHSSKRNLSGPSFPQYAGMRRNPFRGDSDSETIVQSDENPSPSQSVQQPVFNDALIPKQKDKQPAAVVGGESAANSVQHLSDRSQTPLVAENTSASTTADETAAVASPSHSSLSSSPPLLQFAKAAQSRIARGEDHDDRHDSLTNRPMQSTQPSENWQRDGPPMRSSSDPQLPSRGSLNCGSPEARQAFSVSYNEGKGETESDSDT</sequence>
<feature type="compositionally biased region" description="Basic and acidic residues" evidence="2">
    <location>
        <begin position="313"/>
        <end position="325"/>
    </location>
</feature>
<feature type="region of interest" description="Disordered" evidence="2">
    <location>
        <begin position="149"/>
        <end position="388"/>
    </location>
</feature>
<keyword evidence="4" id="KW-1185">Reference proteome</keyword>
<dbReference type="AlphaFoldDB" id="A0A2D3VEU9"/>
<evidence type="ECO:0000313" key="3">
    <source>
        <dbReference type="EMBL" id="CZT19143.1"/>
    </source>
</evidence>
<proteinExistence type="predicted"/>
<evidence type="ECO:0000313" key="4">
    <source>
        <dbReference type="Proteomes" id="UP000225277"/>
    </source>
</evidence>
<accession>A0A2D3VEU9</accession>
<gene>
    <name evidence="3" type="ORF">RCC_04989</name>
</gene>
<feature type="compositionally biased region" description="Polar residues" evidence="2">
    <location>
        <begin position="157"/>
        <end position="176"/>
    </location>
</feature>
<feature type="compositionally biased region" description="Polar residues" evidence="2">
    <location>
        <begin position="326"/>
        <end position="338"/>
    </location>
</feature>
<feature type="coiled-coil region" evidence="1">
    <location>
        <begin position="26"/>
        <end position="53"/>
    </location>
</feature>
<protein>
    <submittedName>
        <fullName evidence="3">Uncharacterized protein</fullName>
    </submittedName>
</protein>
<feature type="compositionally biased region" description="Polar residues" evidence="2">
    <location>
        <begin position="213"/>
        <end position="232"/>
    </location>
</feature>
<keyword evidence="1" id="KW-0175">Coiled coil</keyword>
<dbReference type="GeneID" id="35600157"/>
<feature type="compositionally biased region" description="Polar residues" evidence="2">
    <location>
        <begin position="255"/>
        <end position="269"/>
    </location>
</feature>
<reference evidence="3 4" key="1">
    <citation type="submission" date="2016-03" db="EMBL/GenBank/DDBJ databases">
        <authorList>
            <person name="Ploux O."/>
        </authorList>
    </citation>
    <scope>NUCLEOTIDE SEQUENCE [LARGE SCALE GENOMIC DNA]</scope>
    <source>
        <strain evidence="3 4">URUG2</strain>
    </source>
</reference>
<dbReference type="Proteomes" id="UP000225277">
    <property type="component" value="Unassembled WGS sequence"/>
</dbReference>
<evidence type="ECO:0000256" key="1">
    <source>
        <dbReference type="SAM" id="Coils"/>
    </source>
</evidence>